<gene>
    <name evidence="3" type="ORF">APUU_11467S</name>
</gene>
<dbReference type="RefSeq" id="XP_041550833.1">
    <property type="nucleotide sequence ID" value="XM_041697560.1"/>
</dbReference>
<proteinExistence type="predicted"/>
<feature type="signal peptide" evidence="2">
    <location>
        <begin position="1"/>
        <end position="17"/>
    </location>
</feature>
<name>A0A7R8AGI2_9EURO</name>
<evidence type="ECO:0000313" key="4">
    <source>
        <dbReference type="Proteomes" id="UP000654913"/>
    </source>
</evidence>
<sequence length="339" mass="36230">MKSFLLTCTLLASSALGHIQLSKPYPIRSPLNKDADGQKDYSYTNPLSTSGSDFPCKGYADDAFKSVADYKPGQEYEIELQGSATHDGGSCQISLSYDKGKTFRVIHSIIGGCPLSKSYKFKVPSDAQSGEALLAWTWFNKVGNREMYMNCAQVTVGSDSSRMEGFSAVSKANAFDSLPEIFVANVNGPGKCKTIEGKDVNFPQPGPSVEGEGEGKGYECEDSAPFLGGSRVTKESSSSASATPSRAHGALSSESAAASSSAAAKASKVAHGAFGQETSAGRFDYPTPQHRHCRPHDDYVCSADHFSFFRCVHGDLVFMGPVAAGTWCVNGRIERAPWF</sequence>
<dbReference type="OrthoDB" id="2342176at2759"/>
<evidence type="ECO:0000313" key="3">
    <source>
        <dbReference type="EMBL" id="BCS18639.1"/>
    </source>
</evidence>
<dbReference type="AlphaFoldDB" id="A0A7R8AGI2"/>
<dbReference type="Gene3D" id="2.70.50.70">
    <property type="match status" value="1"/>
</dbReference>
<keyword evidence="4" id="KW-1185">Reference proteome</keyword>
<evidence type="ECO:0008006" key="5">
    <source>
        <dbReference type="Google" id="ProtNLM"/>
    </source>
</evidence>
<reference evidence="3" key="2">
    <citation type="submission" date="2021-02" db="EMBL/GenBank/DDBJ databases">
        <title>Aspergillus puulaauensis MK2 genome sequence.</title>
        <authorList>
            <person name="Futagami T."/>
            <person name="Mori K."/>
            <person name="Kadooka C."/>
            <person name="Tanaka T."/>
        </authorList>
    </citation>
    <scope>NUCLEOTIDE SEQUENCE</scope>
    <source>
        <strain evidence="3">MK2</strain>
    </source>
</reference>
<feature type="compositionally biased region" description="Low complexity" evidence="1">
    <location>
        <begin position="236"/>
        <end position="254"/>
    </location>
</feature>
<keyword evidence="2" id="KW-0732">Signal</keyword>
<dbReference type="KEGG" id="apuu:APUU_11467S"/>
<reference evidence="3" key="1">
    <citation type="submission" date="2021-01" db="EMBL/GenBank/DDBJ databases">
        <authorList>
            <consortium name="Aspergillus puulaauensis MK2 genome sequencing consortium"/>
            <person name="Kazuki M."/>
            <person name="Futagami T."/>
        </authorList>
    </citation>
    <scope>NUCLEOTIDE SEQUENCE</scope>
    <source>
        <strain evidence="3">MK2</strain>
    </source>
</reference>
<dbReference type="PANTHER" id="PTHR36182">
    <property type="entry name" value="PROTEIN, PUTATIVE (AFU_ORTHOLOGUE AFUA_6G10930)-RELATED"/>
    <property type="match status" value="1"/>
</dbReference>
<dbReference type="PANTHER" id="PTHR36182:SF1">
    <property type="entry name" value="PROTEIN, PUTATIVE (AFU_ORTHOLOGUE AFUA_6G10930)-RELATED"/>
    <property type="match status" value="1"/>
</dbReference>
<dbReference type="EMBL" id="AP024443">
    <property type="protein sequence ID" value="BCS18639.1"/>
    <property type="molecule type" value="Genomic_DNA"/>
</dbReference>
<feature type="region of interest" description="Disordered" evidence="1">
    <location>
        <begin position="196"/>
        <end position="217"/>
    </location>
</feature>
<protein>
    <recommendedName>
        <fullName evidence="5">Extracellular protein</fullName>
    </recommendedName>
</protein>
<evidence type="ECO:0000256" key="1">
    <source>
        <dbReference type="SAM" id="MobiDB-lite"/>
    </source>
</evidence>
<dbReference type="GeneID" id="64968644"/>
<dbReference type="Proteomes" id="UP000654913">
    <property type="component" value="Chromosome 1"/>
</dbReference>
<feature type="chain" id="PRO_5030783109" description="Extracellular protein" evidence="2">
    <location>
        <begin position="18"/>
        <end position="339"/>
    </location>
</feature>
<organism evidence="3 4">
    <name type="scientific">Aspergillus puulaauensis</name>
    <dbReference type="NCBI Taxonomy" id="1220207"/>
    <lineage>
        <taxon>Eukaryota</taxon>
        <taxon>Fungi</taxon>
        <taxon>Dikarya</taxon>
        <taxon>Ascomycota</taxon>
        <taxon>Pezizomycotina</taxon>
        <taxon>Eurotiomycetes</taxon>
        <taxon>Eurotiomycetidae</taxon>
        <taxon>Eurotiales</taxon>
        <taxon>Aspergillaceae</taxon>
        <taxon>Aspergillus</taxon>
    </lineage>
</organism>
<evidence type="ECO:0000256" key="2">
    <source>
        <dbReference type="SAM" id="SignalP"/>
    </source>
</evidence>
<feature type="region of interest" description="Disordered" evidence="1">
    <location>
        <begin position="229"/>
        <end position="254"/>
    </location>
</feature>
<accession>A0A7R8AGI2</accession>